<protein>
    <submittedName>
        <fullName evidence="1">Molybdopterin molybdotransferase</fullName>
    </submittedName>
</protein>
<accession>A0A1N7KAP0</accession>
<evidence type="ECO:0000313" key="1">
    <source>
        <dbReference type="EMBL" id="SIS58622.1"/>
    </source>
</evidence>
<name>A0A1N7KAP0_9RHOB</name>
<dbReference type="Proteomes" id="UP000186141">
    <property type="component" value="Unassembled WGS sequence"/>
</dbReference>
<organism evidence="1 2">
    <name type="scientific">Gemmobacter megaterium</name>
    <dbReference type="NCBI Taxonomy" id="1086013"/>
    <lineage>
        <taxon>Bacteria</taxon>
        <taxon>Pseudomonadati</taxon>
        <taxon>Pseudomonadota</taxon>
        <taxon>Alphaproteobacteria</taxon>
        <taxon>Rhodobacterales</taxon>
        <taxon>Paracoccaceae</taxon>
        <taxon>Gemmobacter</taxon>
    </lineage>
</organism>
<dbReference type="OrthoDB" id="9804758at2"/>
<evidence type="ECO:0000313" key="2">
    <source>
        <dbReference type="Proteomes" id="UP000186141"/>
    </source>
</evidence>
<reference evidence="1 2" key="1">
    <citation type="submission" date="2017-01" db="EMBL/GenBank/DDBJ databases">
        <authorList>
            <person name="Mah S.A."/>
            <person name="Swanson W.J."/>
            <person name="Moy G.W."/>
            <person name="Vacquier V.D."/>
        </authorList>
    </citation>
    <scope>NUCLEOTIDE SEQUENCE [LARGE SCALE GENOMIC DNA]</scope>
    <source>
        <strain evidence="1 2">DSM 26375</strain>
    </source>
</reference>
<dbReference type="EMBL" id="FTOT01000001">
    <property type="protein sequence ID" value="SIS58622.1"/>
    <property type="molecule type" value="Genomic_DNA"/>
</dbReference>
<keyword evidence="2" id="KW-1185">Reference proteome</keyword>
<dbReference type="STRING" id="1086013.SAMN05421774_101308"/>
<gene>
    <name evidence="1" type="ORF">SAMN05421774_101308</name>
</gene>
<sequence length="296" mass="31412">MRFDRIAMLDWSSARGPKRGKDSIWLGLAGAGARPPVNLPTRAMAEAALRDLAQQPGRLLIGVDIGFAWPAGFATGLTGRPAAMAVWDWLAQRVSEGPDGSNHRQVAAEANRAFAGGGPFWGDGTRNGTPGLSRTRPELPPGMAWHRGIERAARFGRVAPKSMFQLAGIGAVGAQALTCIPILHRLRAALPGDVAVWPFEPVDTARTVLAEVYFSLLDQRLAEVLPQYPCLDAAQVDLLAQAMMRLSGQGALPALMTPRAPQQQVMDEGWILGAGDHLALQAASHGALPPPPDPLG</sequence>
<dbReference type="AlphaFoldDB" id="A0A1N7KAP0"/>
<dbReference type="RefSeq" id="WP_076528010.1">
    <property type="nucleotide sequence ID" value="NZ_BMEH01000001.1"/>
</dbReference>
<dbReference type="GO" id="GO:0016740">
    <property type="term" value="F:transferase activity"/>
    <property type="evidence" value="ECO:0007669"/>
    <property type="project" value="UniProtKB-KW"/>
</dbReference>
<proteinExistence type="predicted"/>
<keyword evidence="1" id="KW-0808">Transferase</keyword>